<evidence type="ECO:0000259" key="11">
    <source>
        <dbReference type="Pfam" id="PF08544"/>
    </source>
</evidence>
<dbReference type="InterPro" id="IPR014721">
    <property type="entry name" value="Ribsml_uS5_D2-typ_fold_subgr"/>
</dbReference>
<dbReference type="InterPro" id="IPR006205">
    <property type="entry name" value="Mev_gal_kin"/>
</dbReference>
<dbReference type="GO" id="GO:0005524">
    <property type="term" value="F:ATP binding"/>
    <property type="evidence" value="ECO:0007669"/>
    <property type="project" value="UniProtKB-KW"/>
</dbReference>
<dbReference type="PATRIC" id="fig|1423734.3.peg.2386"/>
<dbReference type="InterPro" id="IPR013750">
    <property type="entry name" value="GHMP_kinase_C_dom"/>
</dbReference>
<protein>
    <submittedName>
        <fullName evidence="12">Mevalonate kinase</fullName>
    </submittedName>
</protein>
<dbReference type="InterPro" id="IPR006204">
    <property type="entry name" value="GHMP_kinase_N_dom"/>
</dbReference>
<keyword evidence="5 12" id="KW-0418">Kinase</keyword>
<dbReference type="UniPathway" id="UPA00057">
    <property type="reaction ID" value="UER00098"/>
</dbReference>
<dbReference type="Proteomes" id="UP000051236">
    <property type="component" value="Unassembled WGS sequence"/>
</dbReference>
<gene>
    <name evidence="12" type="ORF">FC83_GL002352</name>
</gene>
<keyword evidence="13" id="KW-1185">Reference proteome</keyword>
<evidence type="ECO:0000256" key="9">
    <source>
        <dbReference type="ARBA" id="ARBA00029438"/>
    </source>
</evidence>
<evidence type="ECO:0000313" key="13">
    <source>
        <dbReference type="Proteomes" id="UP000051236"/>
    </source>
</evidence>
<evidence type="ECO:0000256" key="3">
    <source>
        <dbReference type="ARBA" id="ARBA00022679"/>
    </source>
</evidence>
<dbReference type="Gene3D" id="3.30.70.890">
    <property type="entry name" value="GHMP kinase, C-terminal domain"/>
    <property type="match status" value="1"/>
</dbReference>
<evidence type="ECO:0000256" key="5">
    <source>
        <dbReference type="ARBA" id="ARBA00022777"/>
    </source>
</evidence>
<evidence type="ECO:0000256" key="1">
    <source>
        <dbReference type="ARBA" id="ARBA00022490"/>
    </source>
</evidence>
<evidence type="ECO:0000256" key="8">
    <source>
        <dbReference type="ARBA" id="ARBA00023098"/>
    </source>
</evidence>
<keyword evidence="6" id="KW-0067">ATP-binding</keyword>
<feature type="domain" description="GHMP kinase C-terminal" evidence="11">
    <location>
        <begin position="226"/>
        <end position="303"/>
    </location>
</feature>
<organism evidence="12 13">
    <name type="scientific">Agrilactobacillus composti DSM 18527 = JCM 14202</name>
    <dbReference type="NCBI Taxonomy" id="1423734"/>
    <lineage>
        <taxon>Bacteria</taxon>
        <taxon>Bacillati</taxon>
        <taxon>Bacillota</taxon>
        <taxon>Bacilli</taxon>
        <taxon>Lactobacillales</taxon>
        <taxon>Lactobacillaceae</taxon>
        <taxon>Agrilactobacillus</taxon>
    </lineage>
</organism>
<evidence type="ECO:0000256" key="2">
    <source>
        <dbReference type="ARBA" id="ARBA00022516"/>
    </source>
</evidence>
<dbReference type="GO" id="GO:0004496">
    <property type="term" value="F:mevalonate kinase activity"/>
    <property type="evidence" value="ECO:0007669"/>
    <property type="project" value="InterPro"/>
</dbReference>
<dbReference type="GO" id="GO:0005829">
    <property type="term" value="C:cytosol"/>
    <property type="evidence" value="ECO:0007669"/>
    <property type="project" value="TreeGrafter"/>
</dbReference>
<keyword evidence="1" id="KW-0963">Cytoplasm</keyword>
<comment type="caution">
    <text evidence="12">The sequence shown here is derived from an EMBL/GenBank/DDBJ whole genome shotgun (WGS) entry which is preliminary data.</text>
</comment>
<dbReference type="GO" id="GO:0019287">
    <property type="term" value="P:isopentenyl diphosphate biosynthetic process, mevalonate pathway"/>
    <property type="evidence" value="ECO:0007669"/>
    <property type="project" value="UniProtKB-UniPathway"/>
</dbReference>
<dbReference type="EMBL" id="AZGA01000002">
    <property type="protein sequence ID" value="KRM36480.1"/>
    <property type="molecule type" value="Genomic_DNA"/>
</dbReference>
<keyword evidence="8" id="KW-0443">Lipid metabolism</keyword>
<dbReference type="InterPro" id="IPR036554">
    <property type="entry name" value="GHMP_kinase_C_sf"/>
</dbReference>
<evidence type="ECO:0000256" key="4">
    <source>
        <dbReference type="ARBA" id="ARBA00022741"/>
    </source>
</evidence>
<evidence type="ECO:0000313" key="12">
    <source>
        <dbReference type="EMBL" id="KRM36480.1"/>
    </source>
</evidence>
<dbReference type="STRING" id="1423734.FC83_GL002352"/>
<accession>A0A0R1Y2C2</accession>
<dbReference type="Pfam" id="PF00288">
    <property type="entry name" value="GHMP_kinases_N"/>
    <property type="match status" value="1"/>
</dbReference>
<dbReference type="eggNOG" id="COG1577">
    <property type="taxonomic scope" value="Bacteria"/>
</dbReference>
<dbReference type="Gene3D" id="3.30.230.10">
    <property type="match status" value="1"/>
</dbReference>
<reference evidence="12 13" key="1">
    <citation type="journal article" date="2015" name="Genome Announc.">
        <title>Expanding the biotechnology potential of lactobacilli through comparative genomics of 213 strains and associated genera.</title>
        <authorList>
            <person name="Sun Z."/>
            <person name="Harris H.M."/>
            <person name="McCann A."/>
            <person name="Guo C."/>
            <person name="Argimon S."/>
            <person name="Zhang W."/>
            <person name="Yang X."/>
            <person name="Jeffery I.B."/>
            <person name="Cooney J.C."/>
            <person name="Kagawa T.F."/>
            <person name="Liu W."/>
            <person name="Song Y."/>
            <person name="Salvetti E."/>
            <person name="Wrobel A."/>
            <person name="Rasinkangas P."/>
            <person name="Parkhill J."/>
            <person name="Rea M.C."/>
            <person name="O'Sullivan O."/>
            <person name="Ritari J."/>
            <person name="Douillard F.P."/>
            <person name="Paul Ross R."/>
            <person name="Yang R."/>
            <person name="Briner A.E."/>
            <person name="Felis G.E."/>
            <person name="de Vos W.M."/>
            <person name="Barrangou R."/>
            <person name="Klaenhammer T.R."/>
            <person name="Caufield P.W."/>
            <person name="Cui Y."/>
            <person name="Zhang H."/>
            <person name="O'Toole P.W."/>
        </authorList>
    </citation>
    <scope>NUCLEOTIDE SEQUENCE [LARGE SCALE GENOMIC DNA]</scope>
    <source>
        <strain evidence="12 13">DSM 18527</strain>
    </source>
</reference>
<name>A0A0R1Y2C2_9LACO</name>
<dbReference type="AlphaFoldDB" id="A0A0R1Y2C2"/>
<dbReference type="InterPro" id="IPR020568">
    <property type="entry name" value="Ribosomal_Su5_D2-typ_SF"/>
</dbReference>
<dbReference type="OrthoDB" id="9764892at2"/>
<dbReference type="PANTHER" id="PTHR43290:SF2">
    <property type="entry name" value="MEVALONATE KINASE"/>
    <property type="match status" value="1"/>
</dbReference>
<keyword evidence="2" id="KW-0444">Lipid biosynthesis</keyword>
<dbReference type="NCBIfam" id="TIGR00549">
    <property type="entry name" value="mevalon_kin"/>
    <property type="match status" value="1"/>
</dbReference>
<comment type="pathway">
    <text evidence="9">Isoprenoid biosynthesis; isopentenyl diphosphate biosynthesis via mevalonate pathway; isopentenyl diphosphate from (R)-mevalonate: step 1/3.</text>
</comment>
<dbReference type="SUPFAM" id="SSF55060">
    <property type="entry name" value="GHMP Kinase, C-terminal domain"/>
    <property type="match status" value="1"/>
</dbReference>
<keyword evidence="7" id="KW-0460">Magnesium</keyword>
<evidence type="ECO:0000259" key="10">
    <source>
        <dbReference type="Pfam" id="PF00288"/>
    </source>
</evidence>
<keyword evidence="3" id="KW-0808">Transferase</keyword>
<sequence length="318" mass="33948">MLILRYGIGSSHAKIILIGDHSVVYGYPAIALPLPGVALTVHMQERPAGFGQILHSRYYDGPLDRALAELDGMKQLIEKLLQHFEAFQLNFEMTIKSALPAERGMGSSAATGIAIIRAIFDFFKRPLAHSVLLKWADFSEGLIHGTPSGLDAATVSANTPIWFIKGQIPQQVAINTTGYLVIADSGIKGRTGAAVALVRQHVTDNPRHFKPLLQQLGQLTTQVKNELATGDLKQLGQHLNSAQQNLKELGVSSASLDQLIDTARQQGALGAKLTGGGQGGCMIALCADKTSASNLATRLRAAGAIETWIQALAEISNS</sequence>
<dbReference type="SUPFAM" id="SSF54211">
    <property type="entry name" value="Ribosomal protein S5 domain 2-like"/>
    <property type="match status" value="1"/>
</dbReference>
<feature type="domain" description="GHMP kinase N-terminal" evidence="10">
    <location>
        <begin position="76"/>
        <end position="154"/>
    </location>
</feature>
<evidence type="ECO:0000256" key="6">
    <source>
        <dbReference type="ARBA" id="ARBA00022840"/>
    </source>
</evidence>
<dbReference type="RefSeq" id="WP_035455905.1">
    <property type="nucleotide sequence ID" value="NZ_AZGA01000002.1"/>
</dbReference>
<proteinExistence type="predicted"/>
<dbReference type="PANTHER" id="PTHR43290">
    <property type="entry name" value="MEVALONATE KINASE"/>
    <property type="match status" value="1"/>
</dbReference>
<evidence type="ECO:0000256" key="7">
    <source>
        <dbReference type="ARBA" id="ARBA00022842"/>
    </source>
</evidence>
<dbReference type="Pfam" id="PF08544">
    <property type="entry name" value="GHMP_kinases_C"/>
    <property type="match status" value="1"/>
</dbReference>
<keyword evidence="4" id="KW-0547">Nucleotide-binding</keyword>
<dbReference type="PRINTS" id="PR00959">
    <property type="entry name" value="MEVGALKINASE"/>
</dbReference>